<comment type="function">
    <text evidence="3">Catalyzes the phosphorylation of the 3'-hydroxyl group of dephosphocoenzyme A to form coenzyme A.</text>
</comment>
<dbReference type="PANTHER" id="PTHR10695">
    <property type="entry name" value="DEPHOSPHO-COA KINASE-RELATED"/>
    <property type="match status" value="1"/>
</dbReference>
<feature type="binding site" evidence="3">
    <location>
        <begin position="11"/>
        <end position="16"/>
    </location>
    <ligand>
        <name>ATP</name>
        <dbReference type="ChEBI" id="CHEBI:30616"/>
    </ligand>
</feature>
<gene>
    <name evidence="3 5" type="primary">coaE</name>
    <name evidence="5" type="ORF">M6D93_12510</name>
</gene>
<dbReference type="HAMAP" id="MF_00376">
    <property type="entry name" value="Dephospho_CoA_kinase"/>
    <property type="match status" value="1"/>
</dbReference>
<keyword evidence="3 5" id="KW-0418">Kinase</keyword>
<comment type="similarity">
    <text evidence="3">Belongs to the CoaE family.</text>
</comment>
<dbReference type="InterPro" id="IPR027417">
    <property type="entry name" value="P-loop_NTPase"/>
</dbReference>
<keyword evidence="6" id="KW-1185">Reference proteome</keyword>
<dbReference type="NCBIfam" id="NF002879">
    <property type="entry name" value="PRK03333.1"/>
    <property type="match status" value="1"/>
</dbReference>
<comment type="subcellular location">
    <subcellularLocation>
        <location evidence="3">Cytoplasm</location>
    </subcellularLocation>
</comment>
<dbReference type="Gene3D" id="3.40.50.300">
    <property type="entry name" value="P-loop containing nucleotide triphosphate hydrolases"/>
    <property type="match status" value="1"/>
</dbReference>
<accession>A0ABY4QVW0</accession>
<evidence type="ECO:0000256" key="4">
    <source>
        <dbReference type="NCBIfam" id="TIGR00152"/>
    </source>
</evidence>
<comment type="catalytic activity">
    <reaction evidence="3">
        <text>3'-dephospho-CoA + ATP = ADP + CoA + H(+)</text>
        <dbReference type="Rhea" id="RHEA:18245"/>
        <dbReference type="ChEBI" id="CHEBI:15378"/>
        <dbReference type="ChEBI" id="CHEBI:30616"/>
        <dbReference type="ChEBI" id="CHEBI:57287"/>
        <dbReference type="ChEBI" id="CHEBI:57328"/>
        <dbReference type="ChEBI" id="CHEBI:456216"/>
        <dbReference type="EC" id="2.7.1.24"/>
    </reaction>
</comment>
<evidence type="ECO:0000256" key="3">
    <source>
        <dbReference type="HAMAP-Rule" id="MF_00376"/>
    </source>
</evidence>
<keyword evidence="2 3" id="KW-0067">ATP-binding</keyword>
<dbReference type="EMBL" id="CP097332">
    <property type="protein sequence ID" value="UQX87120.1"/>
    <property type="molecule type" value="Genomic_DNA"/>
</dbReference>
<dbReference type="Pfam" id="PF01121">
    <property type="entry name" value="CoaE"/>
    <property type="match status" value="1"/>
</dbReference>
<reference evidence="5" key="1">
    <citation type="journal article" date="2018" name="Int. J. Syst. Evol. Microbiol.">
        <title>Jatrophihabitans telluris sp. nov., isolated from sediment soil of lava forest wetlands and the emended description of the genus Jatrophihabitans.</title>
        <authorList>
            <person name="Lee K.C."/>
            <person name="Suh M.K."/>
            <person name="Eom M.K."/>
            <person name="Kim K.K."/>
            <person name="Kim J.S."/>
            <person name="Kim D.S."/>
            <person name="Ko S.H."/>
            <person name="Shin Y.K."/>
            <person name="Lee J.S."/>
        </authorList>
    </citation>
    <scope>NUCLEOTIDE SEQUENCE</scope>
    <source>
        <strain evidence="5">N237</strain>
    </source>
</reference>
<dbReference type="NCBIfam" id="TIGR00152">
    <property type="entry name" value="dephospho-CoA kinase"/>
    <property type="match status" value="1"/>
</dbReference>
<sequence>MRRIALTGGIGSGKSTVADLLARRGAIVIDADQIAREVVAVGTPGLTAVINRFGRDLLAADGSLDRPALARLVFADRAALADLNAIVHPLVGARSAELMARVPDGGVAVYDVPLLVENGTVSGWDEVVVVQAPMALRLSRLRGRGLPEDEARNRMARQAGDEQRRQAATILVDNDGTLEELAARVDAAWPQISGETPTSA</sequence>
<dbReference type="PROSITE" id="PS51219">
    <property type="entry name" value="DPCK"/>
    <property type="match status" value="1"/>
</dbReference>
<proteinExistence type="inferred from homology"/>
<organism evidence="5 6">
    <name type="scientific">Jatrophihabitans telluris</name>
    <dbReference type="NCBI Taxonomy" id="2038343"/>
    <lineage>
        <taxon>Bacteria</taxon>
        <taxon>Bacillati</taxon>
        <taxon>Actinomycetota</taxon>
        <taxon>Actinomycetes</taxon>
        <taxon>Jatrophihabitantales</taxon>
        <taxon>Jatrophihabitantaceae</taxon>
        <taxon>Jatrophihabitans</taxon>
    </lineage>
</organism>
<dbReference type="SUPFAM" id="SSF52540">
    <property type="entry name" value="P-loop containing nucleoside triphosphate hydrolases"/>
    <property type="match status" value="1"/>
</dbReference>
<dbReference type="EC" id="2.7.1.24" evidence="3 4"/>
<evidence type="ECO:0000313" key="5">
    <source>
        <dbReference type="EMBL" id="UQX87120.1"/>
    </source>
</evidence>
<dbReference type="RefSeq" id="WP_249769567.1">
    <property type="nucleotide sequence ID" value="NZ_CP097332.1"/>
</dbReference>
<dbReference type="GO" id="GO:0004140">
    <property type="term" value="F:dephospho-CoA kinase activity"/>
    <property type="evidence" value="ECO:0007669"/>
    <property type="project" value="UniProtKB-EC"/>
</dbReference>
<evidence type="ECO:0000313" key="6">
    <source>
        <dbReference type="Proteomes" id="UP001056336"/>
    </source>
</evidence>
<dbReference type="Proteomes" id="UP001056336">
    <property type="component" value="Chromosome"/>
</dbReference>
<protein>
    <recommendedName>
        <fullName evidence="3 4">Dephospho-CoA kinase</fullName>
        <ecNumber evidence="3 4">2.7.1.24</ecNumber>
    </recommendedName>
    <alternativeName>
        <fullName evidence="3">Dephosphocoenzyme A kinase</fullName>
    </alternativeName>
</protein>
<evidence type="ECO:0000256" key="1">
    <source>
        <dbReference type="ARBA" id="ARBA00022741"/>
    </source>
</evidence>
<keyword evidence="3 5" id="KW-0808">Transferase</keyword>
<keyword evidence="3" id="KW-0963">Cytoplasm</keyword>
<evidence type="ECO:0000256" key="2">
    <source>
        <dbReference type="ARBA" id="ARBA00022840"/>
    </source>
</evidence>
<comment type="pathway">
    <text evidence="3">Cofactor biosynthesis; coenzyme A biosynthesis; CoA from (R)-pantothenate: step 5/5.</text>
</comment>
<dbReference type="PANTHER" id="PTHR10695:SF46">
    <property type="entry name" value="BIFUNCTIONAL COENZYME A SYNTHASE-RELATED"/>
    <property type="match status" value="1"/>
</dbReference>
<dbReference type="InterPro" id="IPR001977">
    <property type="entry name" value="Depp_CoAkinase"/>
</dbReference>
<reference evidence="5" key="2">
    <citation type="submission" date="2022-05" db="EMBL/GenBank/DDBJ databases">
        <authorList>
            <person name="Kim J.-S."/>
            <person name="Lee K."/>
            <person name="Suh M."/>
            <person name="Eom M."/>
            <person name="Kim J.-S."/>
            <person name="Kim D.-S."/>
            <person name="Ko S.-H."/>
            <person name="Shin Y."/>
            <person name="Lee J.-S."/>
        </authorList>
    </citation>
    <scope>NUCLEOTIDE SEQUENCE</scope>
    <source>
        <strain evidence="5">N237</strain>
    </source>
</reference>
<keyword evidence="1 3" id="KW-0547">Nucleotide-binding</keyword>
<dbReference type="CDD" id="cd02022">
    <property type="entry name" value="DPCK"/>
    <property type="match status" value="1"/>
</dbReference>
<keyword evidence="3" id="KW-0173">Coenzyme A biosynthesis</keyword>
<name>A0ABY4QVW0_9ACTN</name>